<proteinExistence type="predicted"/>
<reference evidence="3 4" key="1">
    <citation type="journal article" date="2023" name="Commun. Biol.">
        <title>Reorganization of the ancestral sex-determining regions during the evolution of trioecy in Pleodorina starrii.</title>
        <authorList>
            <person name="Takahashi K."/>
            <person name="Suzuki S."/>
            <person name="Kawai-Toyooka H."/>
            <person name="Yamamoto K."/>
            <person name="Hamaji T."/>
            <person name="Ootsuki R."/>
            <person name="Yamaguchi H."/>
            <person name="Kawachi M."/>
            <person name="Higashiyama T."/>
            <person name="Nozaki H."/>
        </authorList>
    </citation>
    <scope>NUCLEOTIDE SEQUENCE [LARGE SCALE GENOMIC DNA]</scope>
    <source>
        <strain evidence="3 4">NIES-4479</strain>
    </source>
</reference>
<accession>A0A9W6BKQ1</accession>
<feature type="domain" description="FAD-binding FR-type" evidence="2">
    <location>
        <begin position="214"/>
        <end position="341"/>
    </location>
</feature>
<dbReference type="PANTHER" id="PTHR47215">
    <property type="match status" value="1"/>
</dbReference>
<dbReference type="AlphaFoldDB" id="A0A9W6BKQ1"/>
<organism evidence="3 4">
    <name type="scientific">Pleodorina starrii</name>
    <dbReference type="NCBI Taxonomy" id="330485"/>
    <lineage>
        <taxon>Eukaryota</taxon>
        <taxon>Viridiplantae</taxon>
        <taxon>Chlorophyta</taxon>
        <taxon>core chlorophytes</taxon>
        <taxon>Chlorophyceae</taxon>
        <taxon>CS clade</taxon>
        <taxon>Chlamydomonadales</taxon>
        <taxon>Volvocaceae</taxon>
        <taxon>Pleodorina</taxon>
    </lineage>
</organism>
<feature type="region of interest" description="Disordered" evidence="1">
    <location>
        <begin position="188"/>
        <end position="212"/>
    </location>
</feature>
<evidence type="ECO:0000313" key="3">
    <source>
        <dbReference type="EMBL" id="GLC53530.1"/>
    </source>
</evidence>
<evidence type="ECO:0000256" key="1">
    <source>
        <dbReference type="SAM" id="MobiDB-lite"/>
    </source>
</evidence>
<dbReference type="PANTHER" id="PTHR47215:SF1">
    <property type="entry name" value="F9L1.8 PROTEIN"/>
    <property type="match status" value="1"/>
</dbReference>
<dbReference type="InterPro" id="IPR017927">
    <property type="entry name" value="FAD-bd_FR_type"/>
</dbReference>
<gene>
    <name evidence="3" type="primary">PLEST007025</name>
    <name evidence="3" type="ORF">PLESTB_000759600</name>
</gene>
<dbReference type="PROSITE" id="PS51384">
    <property type="entry name" value="FAD_FR"/>
    <property type="match status" value="1"/>
</dbReference>
<comment type="caution">
    <text evidence="3">The sequence shown here is derived from an EMBL/GenBank/DDBJ whole genome shotgun (WGS) entry which is preliminary data.</text>
</comment>
<protein>
    <recommendedName>
        <fullName evidence="2">FAD-binding FR-type domain-containing protein</fullName>
    </recommendedName>
</protein>
<feature type="region of interest" description="Disordered" evidence="1">
    <location>
        <begin position="429"/>
        <end position="455"/>
    </location>
</feature>
<dbReference type="EMBL" id="BRXU01000008">
    <property type="protein sequence ID" value="GLC53530.1"/>
    <property type="molecule type" value="Genomic_DNA"/>
</dbReference>
<keyword evidence="4" id="KW-1185">Reference proteome</keyword>
<dbReference type="GO" id="GO:0016491">
    <property type="term" value="F:oxidoreductase activity"/>
    <property type="evidence" value="ECO:0007669"/>
    <property type="project" value="InterPro"/>
</dbReference>
<evidence type="ECO:0000313" key="4">
    <source>
        <dbReference type="Proteomes" id="UP001165080"/>
    </source>
</evidence>
<name>A0A9W6BKQ1_9CHLO</name>
<dbReference type="Proteomes" id="UP001165080">
    <property type="component" value="Unassembled WGS sequence"/>
</dbReference>
<evidence type="ECO:0000259" key="2">
    <source>
        <dbReference type="PROSITE" id="PS51384"/>
    </source>
</evidence>
<sequence>MSSSVLGGHAQRAGLCAQKRASPVLVGRGSGPAPCVREIPRGLCKASVVSRGFGRGGSQDDMDYHETKLGPNVIASVKDLRTGGVKWGSATVVRNDSQSLDGSVRVLHLAVADHVDMLYGRRVKGVPDATRWIESYTVGGGNRQGALIRVLRGEPIHTHTHRNPTPFANVASVSFLCGLYFHPHGIQPHARQPQRQRRGGVAVHSPAAPPHRRTLQHRRTVHAARQLPLGHPPPPLRYAVFAPRLVPSLPSPALQIPGQCVGVRPASSQPGAEGAASAPPSRLYAIASSPYASRRDSAYVDASLIEVVVERCAGPEEAALADLGPGAQLEVTQVIGRGFSPLLDSYNGLTHALEEGRNLVLIAMGTRGMAAIRSALNWQPVLAHASSHSLTALYLAHSAGRAAFVTEWDNWREAGMRLRPLYTNPGAEVNDDAVVGPSSDGNGAEGGASHPSPGAAELDHGRCMELLQLALFAQEGGFEGLCGGSSARCSFLLAGLPGDLASAVAKQLSAKGVAYEHILFAQSDFF</sequence>